<proteinExistence type="predicted"/>
<dbReference type="Proteomes" id="UP000077856">
    <property type="component" value="Chromosome"/>
</dbReference>
<dbReference type="RefSeq" id="WP_009331739.1">
    <property type="nucleotide sequence ID" value="NZ_CP015506.1"/>
</dbReference>
<dbReference type="EMBL" id="CP015506">
    <property type="protein sequence ID" value="AND42064.1"/>
    <property type="molecule type" value="Genomic_DNA"/>
</dbReference>
<dbReference type="InterPro" id="IPR036527">
    <property type="entry name" value="SCP2_sterol-bd_dom_sf"/>
</dbReference>
<gene>
    <name evidence="2" type="ORF">A361_23920</name>
</gene>
<dbReference type="InterPro" id="IPR003033">
    <property type="entry name" value="SCP2_sterol-bd_dom"/>
</dbReference>
<feature type="domain" description="SCP2" evidence="1">
    <location>
        <begin position="27"/>
        <end position="89"/>
    </location>
</feature>
<sequence length="112" mass="12776">MKDLPDVFIRELKSKGHLGYFLRKSNFSLLIKAGNISIPLEIMNGEIRKASHTSHFDVEVSGSEESVLSLISGELKLRDAIFQNKIKMETTFRKKLLLESFFCLGKISYHNT</sequence>
<dbReference type="STRING" id="1196031.A361_23920"/>
<evidence type="ECO:0000259" key="1">
    <source>
        <dbReference type="Pfam" id="PF02036"/>
    </source>
</evidence>
<name>A0A160MGE5_9BACI</name>
<dbReference type="KEGG" id="bon:A361_23920"/>
<accession>A0A160MGE5</accession>
<dbReference type="SUPFAM" id="SSF55718">
    <property type="entry name" value="SCP-like"/>
    <property type="match status" value="1"/>
</dbReference>
<protein>
    <recommendedName>
        <fullName evidence="1">SCP2 domain-containing protein</fullName>
    </recommendedName>
</protein>
<organism evidence="2 3">
    <name type="scientific">Cytobacillus oceanisediminis 2691</name>
    <dbReference type="NCBI Taxonomy" id="1196031"/>
    <lineage>
        <taxon>Bacteria</taxon>
        <taxon>Bacillati</taxon>
        <taxon>Bacillota</taxon>
        <taxon>Bacilli</taxon>
        <taxon>Bacillales</taxon>
        <taxon>Bacillaceae</taxon>
        <taxon>Cytobacillus</taxon>
    </lineage>
</organism>
<dbReference type="AlphaFoldDB" id="A0A160MGE5"/>
<reference evidence="2 3" key="1">
    <citation type="submission" date="2016-04" db="EMBL/GenBank/DDBJ databases">
        <title>Complete genome sequence of Bacillus oceanisediminis strain 2691.</title>
        <authorList>
            <person name="Jeong H."/>
            <person name="Kim H.J."/>
            <person name="Lee D.-W."/>
        </authorList>
    </citation>
    <scope>NUCLEOTIDE SEQUENCE [LARGE SCALE GENOMIC DNA]</scope>
    <source>
        <strain evidence="2 3">2691</strain>
    </source>
</reference>
<evidence type="ECO:0000313" key="2">
    <source>
        <dbReference type="EMBL" id="AND42064.1"/>
    </source>
</evidence>
<evidence type="ECO:0000313" key="3">
    <source>
        <dbReference type="Proteomes" id="UP000077856"/>
    </source>
</evidence>
<dbReference type="Pfam" id="PF02036">
    <property type="entry name" value="SCP2"/>
    <property type="match status" value="1"/>
</dbReference>